<keyword evidence="3" id="KW-1185">Reference proteome</keyword>
<gene>
    <name evidence="2" type="ORF">SAMN02745138_03455</name>
</gene>
<feature type="domain" description="THIF-type NAD/FAD binding fold" evidence="1">
    <location>
        <begin position="19"/>
        <end position="210"/>
    </location>
</feature>
<dbReference type="Pfam" id="PF00899">
    <property type="entry name" value="ThiF"/>
    <property type="match status" value="1"/>
</dbReference>
<dbReference type="InterPro" id="IPR045886">
    <property type="entry name" value="ThiF/MoeB/HesA"/>
</dbReference>
<dbReference type="InterPro" id="IPR000594">
    <property type="entry name" value="ThiF_NAD_FAD-bd"/>
</dbReference>
<dbReference type="NCBIfam" id="NF006395">
    <property type="entry name" value="PRK08644.1"/>
    <property type="match status" value="1"/>
</dbReference>
<keyword evidence="2" id="KW-0808">Transferase</keyword>
<protein>
    <submittedName>
        <fullName evidence="2">Sulfur carrier protein ThiS adenylyltransferase</fullName>
    </submittedName>
</protein>
<dbReference type="PANTHER" id="PTHR43267">
    <property type="entry name" value="TRNA THREONYLCARBAMOYLADENOSINE DEHYDRATASE"/>
    <property type="match status" value="1"/>
</dbReference>
<dbReference type="Gene3D" id="3.40.50.720">
    <property type="entry name" value="NAD(P)-binding Rossmann-like Domain"/>
    <property type="match status" value="1"/>
</dbReference>
<evidence type="ECO:0000259" key="1">
    <source>
        <dbReference type="Pfam" id="PF00899"/>
    </source>
</evidence>
<dbReference type="OrthoDB" id="9804286at2"/>
<evidence type="ECO:0000313" key="3">
    <source>
        <dbReference type="Proteomes" id="UP000183975"/>
    </source>
</evidence>
<dbReference type="AlphaFoldDB" id="A0A1M7ASR6"/>
<proteinExistence type="predicted"/>
<dbReference type="GO" id="GO:0061503">
    <property type="term" value="F:tRNA threonylcarbamoyladenosine dehydratase"/>
    <property type="evidence" value="ECO:0007669"/>
    <property type="project" value="TreeGrafter"/>
</dbReference>
<dbReference type="Proteomes" id="UP000183975">
    <property type="component" value="Unassembled WGS sequence"/>
</dbReference>
<dbReference type="GO" id="GO:0008641">
    <property type="term" value="F:ubiquitin-like modifier activating enzyme activity"/>
    <property type="evidence" value="ECO:0007669"/>
    <property type="project" value="InterPro"/>
</dbReference>
<dbReference type="InterPro" id="IPR035985">
    <property type="entry name" value="Ubiquitin-activating_enz"/>
</dbReference>
<accession>A0A1M7ASR6</accession>
<dbReference type="RefSeq" id="WP_072853799.1">
    <property type="nucleotide sequence ID" value="NZ_FRAH01000113.1"/>
</dbReference>
<keyword evidence="2" id="KW-0548">Nucleotidyltransferase</keyword>
<organism evidence="2 3">
    <name type="scientific">Anaerotignum lactatifermentans DSM 14214</name>
    <dbReference type="NCBI Taxonomy" id="1121323"/>
    <lineage>
        <taxon>Bacteria</taxon>
        <taxon>Bacillati</taxon>
        <taxon>Bacillota</taxon>
        <taxon>Clostridia</taxon>
        <taxon>Lachnospirales</taxon>
        <taxon>Anaerotignaceae</taxon>
        <taxon>Anaerotignum</taxon>
    </lineage>
</organism>
<dbReference type="EMBL" id="FRAH01000113">
    <property type="protein sequence ID" value="SHL45687.1"/>
    <property type="molecule type" value="Genomic_DNA"/>
</dbReference>
<dbReference type="SUPFAM" id="SSF69572">
    <property type="entry name" value="Activating enzymes of the ubiquitin-like proteins"/>
    <property type="match status" value="1"/>
</dbReference>
<dbReference type="GO" id="GO:0016779">
    <property type="term" value="F:nucleotidyltransferase activity"/>
    <property type="evidence" value="ECO:0007669"/>
    <property type="project" value="UniProtKB-KW"/>
</dbReference>
<dbReference type="CDD" id="cd01487">
    <property type="entry name" value="E1_ThiF_like"/>
    <property type="match status" value="1"/>
</dbReference>
<dbReference type="PANTHER" id="PTHR43267:SF3">
    <property type="entry name" value="THIF PROTEIN"/>
    <property type="match status" value="1"/>
</dbReference>
<name>A0A1M7ASR6_9FIRM</name>
<dbReference type="GO" id="GO:0061504">
    <property type="term" value="P:cyclic threonylcarbamoyladenosine biosynthetic process"/>
    <property type="evidence" value="ECO:0007669"/>
    <property type="project" value="TreeGrafter"/>
</dbReference>
<dbReference type="InterPro" id="IPR012729">
    <property type="entry name" value="ThiF_fam2"/>
</dbReference>
<evidence type="ECO:0000313" key="2">
    <source>
        <dbReference type="EMBL" id="SHL45687.1"/>
    </source>
</evidence>
<dbReference type="NCBIfam" id="TIGR02354">
    <property type="entry name" value="thiF_fam2"/>
    <property type="match status" value="1"/>
</dbReference>
<reference evidence="2 3" key="1">
    <citation type="submission" date="2016-11" db="EMBL/GenBank/DDBJ databases">
        <authorList>
            <person name="Jaros S."/>
            <person name="Januszkiewicz K."/>
            <person name="Wedrychowicz H."/>
        </authorList>
    </citation>
    <scope>NUCLEOTIDE SEQUENCE [LARGE SCALE GENOMIC DNA]</scope>
    <source>
        <strain evidence="2 3">DSM 14214</strain>
    </source>
</reference>
<sequence>MMHPFTKKEIYEALVERHTAAYQEKLDAGHVAIAGLGGLGSNVAFALARLGVGHLHLIDFDRVDLTNLNRQQYLLRHVGMYKTDALKEQLLQINPYLDITTDCVKVTSENLKTLFADADIICEAFDNAETKAMFVNGILEWFPQKKLVCASGMAGFGSSNTIHTRKIGSNFYLCGDETTDIAHGQCLMAPRAALCAAHESNMIARLLLGEETV</sequence>